<dbReference type="PANTHER" id="PTHR19134">
    <property type="entry name" value="RECEPTOR-TYPE TYROSINE-PROTEIN PHOSPHATASE"/>
    <property type="match status" value="1"/>
</dbReference>
<evidence type="ECO:0000259" key="2">
    <source>
        <dbReference type="PROSITE" id="PS50056"/>
    </source>
</evidence>
<keyword evidence="4" id="KW-1185">Reference proteome</keyword>
<dbReference type="InterPro" id="IPR016130">
    <property type="entry name" value="Tyr_Pase_AS"/>
</dbReference>
<dbReference type="PANTHER" id="PTHR19134:SF449">
    <property type="entry name" value="TYROSINE-PROTEIN PHOSPHATASE 1"/>
    <property type="match status" value="1"/>
</dbReference>
<dbReference type="GO" id="GO:0004725">
    <property type="term" value="F:protein tyrosine phosphatase activity"/>
    <property type="evidence" value="ECO:0007669"/>
    <property type="project" value="InterPro"/>
</dbReference>
<dbReference type="InterPro" id="IPR000242">
    <property type="entry name" value="PTP_cat"/>
</dbReference>
<dbReference type="Proteomes" id="UP000187209">
    <property type="component" value="Unassembled WGS sequence"/>
</dbReference>
<dbReference type="InterPro" id="IPR003595">
    <property type="entry name" value="Tyr_Pase_cat"/>
</dbReference>
<evidence type="ECO:0000259" key="1">
    <source>
        <dbReference type="PROSITE" id="PS50055"/>
    </source>
</evidence>
<sequence>MDSIRDISADYIDKNPDLMKVERSIPYSEFLYHSKARSKHLEYMILKRITETKAHAEYLLDDPQNNSFNRYNDIVPYRDTSVKISNGQYINASYISQPIIFNTRNSLDHLDDNTDTQNLNNYIIAAQGPMSNTASTFWKMVWEQNVSLIIMCCNYIERDVPKCFEYLPNIEPVLYEDIEVQIVKETQKFEGMLKKTLVITDTTSGEVKKLSHLHITGWEDNSVPDIKENFNALNYVIFMIQHKLKKHCGKILVHCSAGIGRTGVIIGIYELVTRLEKQFSLGDEPSISVFRTVRRLREQRWGMVATEEQYEFIYKFMEYWIANYIYAKEIN</sequence>
<dbReference type="InterPro" id="IPR050348">
    <property type="entry name" value="Protein-Tyr_Phosphatase"/>
</dbReference>
<dbReference type="InterPro" id="IPR029021">
    <property type="entry name" value="Prot-tyrosine_phosphatase-like"/>
</dbReference>
<dbReference type="EMBL" id="MPUH01000355">
    <property type="protein sequence ID" value="OMJ82064.1"/>
    <property type="molecule type" value="Genomic_DNA"/>
</dbReference>
<dbReference type="Gene3D" id="3.90.190.10">
    <property type="entry name" value="Protein tyrosine phosphatase superfamily"/>
    <property type="match status" value="1"/>
</dbReference>
<evidence type="ECO:0008006" key="5">
    <source>
        <dbReference type="Google" id="ProtNLM"/>
    </source>
</evidence>
<protein>
    <recommendedName>
        <fullName evidence="5">Tyrosine specific protein phosphatases domain-containing protein</fullName>
    </recommendedName>
</protein>
<comment type="caution">
    <text evidence="3">The sequence shown here is derived from an EMBL/GenBank/DDBJ whole genome shotgun (WGS) entry which is preliminary data.</text>
</comment>
<name>A0A1R2BZ67_9CILI</name>
<feature type="domain" description="Tyrosine specific protein phosphatases" evidence="2">
    <location>
        <begin position="230"/>
        <end position="311"/>
    </location>
</feature>
<dbReference type="SMART" id="SM00194">
    <property type="entry name" value="PTPc"/>
    <property type="match status" value="1"/>
</dbReference>
<dbReference type="CDD" id="cd00047">
    <property type="entry name" value="PTPc"/>
    <property type="match status" value="1"/>
</dbReference>
<evidence type="ECO:0000313" key="3">
    <source>
        <dbReference type="EMBL" id="OMJ82064.1"/>
    </source>
</evidence>
<dbReference type="AlphaFoldDB" id="A0A1R2BZ67"/>
<reference evidence="3 4" key="1">
    <citation type="submission" date="2016-11" db="EMBL/GenBank/DDBJ databases">
        <title>The macronuclear genome of Stentor coeruleus: a giant cell with tiny introns.</title>
        <authorList>
            <person name="Slabodnick M."/>
            <person name="Ruby J.G."/>
            <person name="Reiff S.B."/>
            <person name="Swart E.C."/>
            <person name="Gosai S."/>
            <person name="Prabakaran S."/>
            <person name="Witkowska E."/>
            <person name="Larue G.E."/>
            <person name="Fisher S."/>
            <person name="Freeman R.M."/>
            <person name="Gunawardena J."/>
            <person name="Chu W."/>
            <person name="Stover N.A."/>
            <person name="Gregory B.D."/>
            <person name="Nowacki M."/>
            <person name="Derisi J."/>
            <person name="Roy S.W."/>
            <person name="Marshall W.F."/>
            <person name="Sood P."/>
        </authorList>
    </citation>
    <scope>NUCLEOTIDE SEQUENCE [LARGE SCALE GENOMIC DNA]</scope>
    <source>
        <strain evidence="3">WM001</strain>
    </source>
</reference>
<organism evidence="3 4">
    <name type="scientific">Stentor coeruleus</name>
    <dbReference type="NCBI Taxonomy" id="5963"/>
    <lineage>
        <taxon>Eukaryota</taxon>
        <taxon>Sar</taxon>
        <taxon>Alveolata</taxon>
        <taxon>Ciliophora</taxon>
        <taxon>Postciliodesmatophora</taxon>
        <taxon>Heterotrichea</taxon>
        <taxon>Heterotrichida</taxon>
        <taxon>Stentoridae</taxon>
        <taxon>Stentor</taxon>
    </lineage>
</organism>
<dbReference type="OrthoDB" id="282898at2759"/>
<proteinExistence type="predicted"/>
<dbReference type="SMART" id="SM00404">
    <property type="entry name" value="PTPc_motif"/>
    <property type="match status" value="1"/>
</dbReference>
<dbReference type="PROSITE" id="PS50056">
    <property type="entry name" value="TYR_PHOSPHATASE_2"/>
    <property type="match status" value="1"/>
</dbReference>
<dbReference type="SUPFAM" id="SSF52799">
    <property type="entry name" value="(Phosphotyrosine protein) phosphatases II"/>
    <property type="match status" value="1"/>
</dbReference>
<dbReference type="PRINTS" id="PR00700">
    <property type="entry name" value="PRTYPHPHTASE"/>
</dbReference>
<evidence type="ECO:0000313" key="4">
    <source>
        <dbReference type="Proteomes" id="UP000187209"/>
    </source>
</evidence>
<dbReference type="InterPro" id="IPR000387">
    <property type="entry name" value="Tyr_Pase_dom"/>
</dbReference>
<gene>
    <name evidence="3" type="ORF">SteCoe_17336</name>
</gene>
<feature type="domain" description="Tyrosine-protein phosphatase" evidence="1">
    <location>
        <begin position="39"/>
        <end position="320"/>
    </location>
</feature>
<dbReference type="PROSITE" id="PS00383">
    <property type="entry name" value="TYR_PHOSPHATASE_1"/>
    <property type="match status" value="1"/>
</dbReference>
<dbReference type="Pfam" id="PF00102">
    <property type="entry name" value="Y_phosphatase"/>
    <property type="match status" value="1"/>
</dbReference>
<accession>A0A1R2BZ67</accession>
<dbReference type="PROSITE" id="PS50055">
    <property type="entry name" value="TYR_PHOSPHATASE_PTP"/>
    <property type="match status" value="1"/>
</dbReference>